<organism evidence="1 2">
    <name type="scientific">Brassica napus</name>
    <name type="common">Rape</name>
    <dbReference type="NCBI Taxonomy" id="3708"/>
    <lineage>
        <taxon>Eukaryota</taxon>
        <taxon>Viridiplantae</taxon>
        <taxon>Streptophyta</taxon>
        <taxon>Embryophyta</taxon>
        <taxon>Tracheophyta</taxon>
        <taxon>Spermatophyta</taxon>
        <taxon>Magnoliopsida</taxon>
        <taxon>eudicotyledons</taxon>
        <taxon>Gunneridae</taxon>
        <taxon>Pentapetalae</taxon>
        <taxon>rosids</taxon>
        <taxon>malvids</taxon>
        <taxon>Brassicales</taxon>
        <taxon>Brassicaceae</taxon>
        <taxon>Brassiceae</taxon>
        <taxon>Brassica</taxon>
    </lineage>
</organism>
<protein>
    <submittedName>
        <fullName evidence="1">BnaA05g16110D protein</fullName>
    </submittedName>
</protein>
<gene>
    <name evidence="1" type="primary">BnaA05g16110D</name>
    <name evidence="1" type="ORF">GSBRNA2T00042910001</name>
</gene>
<dbReference type="EMBL" id="LK032235">
    <property type="protein sequence ID" value="CDY29344.1"/>
    <property type="molecule type" value="Genomic_DNA"/>
</dbReference>
<dbReference type="Proteomes" id="UP000028999">
    <property type="component" value="Unassembled WGS sequence"/>
</dbReference>
<evidence type="ECO:0000313" key="2">
    <source>
        <dbReference type="Proteomes" id="UP000028999"/>
    </source>
</evidence>
<evidence type="ECO:0000313" key="1">
    <source>
        <dbReference type="EMBL" id="CDY29344.1"/>
    </source>
</evidence>
<proteinExistence type="predicted"/>
<name>A0A078GW02_BRANA</name>
<dbReference type="PaxDb" id="3708-A0A078GW02"/>
<reference evidence="1 2" key="1">
    <citation type="journal article" date="2014" name="Science">
        <title>Plant genetics. Early allopolyploid evolution in the post-Neolithic Brassica napus oilseed genome.</title>
        <authorList>
            <person name="Chalhoub B."/>
            <person name="Denoeud F."/>
            <person name="Liu S."/>
            <person name="Parkin I.A."/>
            <person name="Tang H."/>
            <person name="Wang X."/>
            <person name="Chiquet J."/>
            <person name="Belcram H."/>
            <person name="Tong C."/>
            <person name="Samans B."/>
            <person name="Correa M."/>
            <person name="Da Silva C."/>
            <person name="Just J."/>
            <person name="Falentin C."/>
            <person name="Koh C.S."/>
            <person name="Le Clainche I."/>
            <person name="Bernard M."/>
            <person name="Bento P."/>
            <person name="Noel B."/>
            <person name="Labadie K."/>
            <person name="Alberti A."/>
            <person name="Charles M."/>
            <person name="Arnaud D."/>
            <person name="Guo H."/>
            <person name="Daviaud C."/>
            <person name="Alamery S."/>
            <person name="Jabbari K."/>
            <person name="Zhao M."/>
            <person name="Edger P.P."/>
            <person name="Chelaifa H."/>
            <person name="Tack D."/>
            <person name="Lassalle G."/>
            <person name="Mestiri I."/>
            <person name="Schnel N."/>
            <person name="Le Paslier M.C."/>
            <person name="Fan G."/>
            <person name="Renault V."/>
            <person name="Bayer P.E."/>
            <person name="Golicz A.A."/>
            <person name="Manoli S."/>
            <person name="Lee T.H."/>
            <person name="Thi V.H."/>
            <person name="Chalabi S."/>
            <person name="Hu Q."/>
            <person name="Fan C."/>
            <person name="Tollenaere R."/>
            <person name="Lu Y."/>
            <person name="Battail C."/>
            <person name="Shen J."/>
            <person name="Sidebottom C.H."/>
            <person name="Wang X."/>
            <person name="Canaguier A."/>
            <person name="Chauveau A."/>
            <person name="Berard A."/>
            <person name="Deniot G."/>
            <person name="Guan M."/>
            <person name="Liu Z."/>
            <person name="Sun F."/>
            <person name="Lim Y.P."/>
            <person name="Lyons E."/>
            <person name="Town C.D."/>
            <person name="Bancroft I."/>
            <person name="Wang X."/>
            <person name="Meng J."/>
            <person name="Ma J."/>
            <person name="Pires J.C."/>
            <person name="King G.J."/>
            <person name="Brunel D."/>
            <person name="Delourme R."/>
            <person name="Renard M."/>
            <person name="Aury J.M."/>
            <person name="Adams K.L."/>
            <person name="Batley J."/>
            <person name="Snowdon R.J."/>
            <person name="Tost J."/>
            <person name="Edwards D."/>
            <person name="Zhou Y."/>
            <person name="Hua W."/>
            <person name="Sharpe A.G."/>
            <person name="Paterson A.H."/>
            <person name="Guan C."/>
            <person name="Wincker P."/>
        </authorList>
    </citation>
    <scope>NUCLEOTIDE SEQUENCE [LARGE SCALE GENOMIC DNA]</scope>
    <source>
        <strain evidence="2">cv. Darmor-bzh</strain>
    </source>
</reference>
<keyword evidence="2" id="KW-1185">Reference proteome</keyword>
<sequence>MKRLAWRTTENS</sequence>
<accession>A0A078GW02</accession>